<sequence>MPESISPTHLPNPQSSPPTQHSHVDLSVFPNPLAPLVLSVDPVDITDTEIQKVTCLWPSCVPLLTFIGNSQLQERKDRIIQILKLSKNRKLGNGLQAASAHVLTHNQYTNIFSEETCMLDRLLTSVFTCTTFMKDVVYKMDENIYQELHTRLTTRRAIASLSLNSFGYSDFKVPTWGINTVKGLTAN</sequence>
<evidence type="ECO:0000313" key="3">
    <source>
        <dbReference type="Proteomes" id="UP001175211"/>
    </source>
</evidence>
<organism evidence="2 3">
    <name type="scientific">Armillaria tabescens</name>
    <name type="common">Ringless honey mushroom</name>
    <name type="synonym">Agaricus tabescens</name>
    <dbReference type="NCBI Taxonomy" id="1929756"/>
    <lineage>
        <taxon>Eukaryota</taxon>
        <taxon>Fungi</taxon>
        <taxon>Dikarya</taxon>
        <taxon>Basidiomycota</taxon>
        <taxon>Agaricomycotina</taxon>
        <taxon>Agaricomycetes</taxon>
        <taxon>Agaricomycetidae</taxon>
        <taxon>Agaricales</taxon>
        <taxon>Marasmiineae</taxon>
        <taxon>Physalacriaceae</taxon>
        <taxon>Desarmillaria</taxon>
    </lineage>
</organism>
<gene>
    <name evidence="2" type="ORF">EV420DRAFT_1646754</name>
</gene>
<dbReference type="RefSeq" id="XP_060327049.1">
    <property type="nucleotide sequence ID" value="XM_060477952.1"/>
</dbReference>
<protein>
    <submittedName>
        <fullName evidence="2">Uncharacterized protein</fullName>
    </submittedName>
</protein>
<comment type="caution">
    <text evidence="2">The sequence shown here is derived from an EMBL/GenBank/DDBJ whole genome shotgun (WGS) entry which is preliminary data.</text>
</comment>
<reference evidence="2" key="1">
    <citation type="submission" date="2023-06" db="EMBL/GenBank/DDBJ databases">
        <authorList>
            <consortium name="Lawrence Berkeley National Laboratory"/>
            <person name="Ahrendt S."/>
            <person name="Sahu N."/>
            <person name="Indic B."/>
            <person name="Wong-Bajracharya J."/>
            <person name="Merenyi Z."/>
            <person name="Ke H.-M."/>
            <person name="Monk M."/>
            <person name="Kocsube S."/>
            <person name="Drula E."/>
            <person name="Lipzen A."/>
            <person name="Balint B."/>
            <person name="Henrissat B."/>
            <person name="Andreopoulos B."/>
            <person name="Martin F.M."/>
            <person name="Harder C.B."/>
            <person name="Rigling D."/>
            <person name="Ford K.L."/>
            <person name="Foster G.D."/>
            <person name="Pangilinan J."/>
            <person name="Papanicolaou A."/>
            <person name="Barry K."/>
            <person name="LaButti K."/>
            <person name="Viragh M."/>
            <person name="Koriabine M."/>
            <person name="Yan M."/>
            <person name="Riley R."/>
            <person name="Champramary S."/>
            <person name="Plett K.L."/>
            <person name="Tsai I.J."/>
            <person name="Slot J."/>
            <person name="Sipos G."/>
            <person name="Plett J."/>
            <person name="Nagy L.G."/>
            <person name="Grigoriev I.V."/>
        </authorList>
    </citation>
    <scope>NUCLEOTIDE SEQUENCE</scope>
    <source>
        <strain evidence="2">CCBAS 213</strain>
    </source>
</reference>
<feature type="compositionally biased region" description="Polar residues" evidence="1">
    <location>
        <begin position="1"/>
        <end position="21"/>
    </location>
</feature>
<dbReference type="AlphaFoldDB" id="A0AA39JW83"/>
<proteinExistence type="predicted"/>
<evidence type="ECO:0000313" key="2">
    <source>
        <dbReference type="EMBL" id="KAK0449757.1"/>
    </source>
</evidence>
<evidence type="ECO:0000256" key="1">
    <source>
        <dbReference type="SAM" id="MobiDB-lite"/>
    </source>
</evidence>
<feature type="region of interest" description="Disordered" evidence="1">
    <location>
        <begin position="1"/>
        <end position="24"/>
    </location>
</feature>
<accession>A0AA39JW83</accession>
<dbReference type="GeneID" id="85361500"/>
<keyword evidence="3" id="KW-1185">Reference proteome</keyword>
<dbReference type="Proteomes" id="UP001175211">
    <property type="component" value="Unassembled WGS sequence"/>
</dbReference>
<name>A0AA39JW83_ARMTA</name>
<dbReference type="EMBL" id="JAUEPS010000037">
    <property type="protein sequence ID" value="KAK0449757.1"/>
    <property type="molecule type" value="Genomic_DNA"/>
</dbReference>